<dbReference type="Proteomes" id="UP000297245">
    <property type="component" value="Unassembled WGS sequence"/>
</dbReference>
<evidence type="ECO:0000256" key="1">
    <source>
        <dbReference type="SAM" id="Phobius"/>
    </source>
</evidence>
<proteinExistence type="predicted"/>
<organism evidence="2 3">
    <name type="scientific">Dendrothele bispora (strain CBS 962.96)</name>
    <dbReference type="NCBI Taxonomy" id="1314807"/>
    <lineage>
        <taxon>Eukaryota</taxon>
        <taxon>Fungi</taxon>
        <taxon>Dikarya</taxon>
        <taxon>Basidiomycota</taxon>
        <taxon>Agaricomycotina</taxon>
        <taxon>Agaricomycetes</taxon>
        <taxon>Agaricomycetidae</taxon>
        <taxon>Agaricales</taxon>
        <taxon>Agaricales incertae sedis</taxon>
        <taxon>Dendrothele</taxon>
    </lineage>
</organism>
<protein>
    <submittedName>
        <fullName evidence="2">Uncharacterized protein</fullName>
    </submittedName>
</protein>
<dbReference type="AlphaFoldDB" id="A0A4S8LL24"/>
<dbReference type="EMBL" id="ML179351">
    <property type="protein sequence ID" value="THU89952.1"/>
    <property type="molecule type" value="Genomic_DNA"/>
</dbReference>
<keyword evidence="1" id="KW-1133">Transmembrane helix</keyword>
<feature type="transmembrane region" description="Helical" evidence="1">
    <location>
        <begin position="58"/>
        <end position="79"/>
    </location>
</feature>
<feature type="transmembrane region" description="Helical" evidence="1">
    <location>
        <begin position="85"/>
        <end position="106"/>
    </location>
</feature>
<reference evidence="2 3" key="1">
    <citation type="journal article" date="2019" name="Nat. Ecol. Evol.">
        <title>Megaphylogeny resolves global patterns of mushroom evolution.</title>
        <authorList>
            <person name="Varga T."/>
            <person name="Krizsan K."/>
            <person name="Foldi C."/>
            <person name="Dima B."/>
            <person name="Sanchez-Garcia M."/>
            <person name="Sanchez-Ramirez S."/>
            <person name="Szollosi G.J."/>
            <person name="Szarkandi J.G."/>
            <person name="Papp V."/>
            <person name="Albert L."/>
            <person name="Andreopoulos W."/>
            <person name="Angelini C."/>
            <person name="Antonin V."/>
            <person name="Barry K.W."/>
            <person name="Bougher N.L."/>
            <person name="Buchanan P."/>
            <person name="Buyck B."/>
            <person name="Bense V."/>
            <person name="Catcheside P."/>
            <person name="Chovatia M."/>
            <person name="Cooper J."/>
            <person name="Damon W."/>
            <person name="Desjardin D."/>
            <person name="Finy P."/>
            <person name="Geml J."/>
            <person name="Haridas S."/>
            <person name="Hughes K."/>
            <person name="Justo A."/>
            <person name="Karasinski D."/>
            <person name="Kautmanova I."/>
            <person name="Kiss B."/>
            <person name="Kocsube S."/>
            <person name="Kotiranta H."/>
            <person name="LaButti K.M."/>
            <person name="Lechner B.E."/>
            <person name="Liimatainen K."/>
            <person name="Lipzen A."/>
            <person name="Lukacs Z."/>
            <person name="Mihaltcheva S."/>
            <person name="Morgado L.N."/>
            <person name="Niskanen T."/>
            <person name="Noordeloos M.E."/>
            <person name="Ohm R.A."/>
            <person name="Ortiz-Santana B."/>
            <person name="Ovrebo C."/>
            <person name="Racz N."/>
            <person name="Riley R."/>
            <person name="Savchenko A."/>
            <person name="Shiryaev A."/>
            <person name="Soop K."/>
            <person name="Spirin V."/>
            <person name="Szebenyi C."/>
            <person name="Tomsovsky M."/>
            <person name="Tulloss R.E."/>
            <person name="Uehling J."/>
            <person name="Grigoriev I.V."/>
            <person name="Vagvolgyi C."/>
            <person name="Papp T."/>
            <person name="Martin F.M."/>
            <person name="Miettinen O."/>
            <person name="Hibbett D.S."/>
            <person name="Nagy L.G."/>
        </authorList>
    </citation>
    <scope>NUCLEOTIDE SEQUENCE [LARGE SCALE GENOMIC DNA]</scope>
    <source>
        <strain evidence="2 3">CBS 962.96</strain>
    </source>
</reference>
<evidence type="ECO:0000313" key="2">
    <source>
        <dbReference type="EMBL" id="THU89952.1"/>
    </source>
</evidence>
<keyword evidence="1" id="KW-0812">Transmembrane</keyword>
<name>A0A4S8LL24_DENBC</name>
<accession>A0A4S8LL24</accession>
<evidence type="ECO:0000313" key="3">
    <source>
        <dbReference type="Proteomes" id="UP000297245"/>
    </source>
</evidence>
<keyword evidence="1" id="KW-0472">Membrane</keyword>
<keyword evidence="3" id="KW-1185">Reference proteome</keyword>
<gene>
    <name evidence="2" type="ORF">K435DRAFT_276268</name>
</gene>
<sequence>MRLGHLYYRTLHLLAVRIVSRSSTSPSLWIGLSLSSSPYAVAMHVCHSRVLSHPVLSFILHIVNSFFFPSFPCVCTYPRHVVDALALVFFFVLSLAFCFFIFLILVPVHRFSFLRLYLPITRTHSFAQKLSSHLVTTLNQPNLPPPNHSFACIWLSSTGVE</sequence>